<evidence type="ECO:0000313" key="3">
    <source>
        <dbReference type="Proteomes" id="UP000179221"/>
    </source>
</evidence>
<dbReference type="SMART" id="SM01321">
    <property type="entry name" value="Y1_Tnp"/>
    <property type="match status" value="1"/>
</dbReference>
<sequence>MTLIAYCLLPNHFHLLINQNSTDDMQEFIRSLCTRYSIYFNKKYDRVGGLFQGPYKAVIVTEDNYLLHLSRYIHLNPKDYTKDIINTYSSYAEYMGLRRTEWVKPDIVLGFFNNPATQELIKTNNYRDFVEKYIKDSEAILGNMTLE</sequence>
<proteinExistence type="predicted"/>
<dbReference type="InterPro" id="IPR002686">
    <property type="entry name" value="Transposase_17"/>
</dbReference>
<feature type="domain" description="Transposase IS200-like" evidence="1">
    <location>
        <begin position="1"/>
        <end position="76"/>
    </location>
</feature>
<evidence type="ECO:0000259" key="1">
    <source>
        <dbReference type="SMART" id="SM01321"/>
    </source>
</evidence>
<accession>A0A1F7YJV8</accession>
<reference evidence="2 3" key="1">
    <citation type="journal article" date="2016" name="Nat. Commun.">
        <title>Thousands of microbial genomes shed light on interconnected biogeochemical processes in an aquifer system.</title>
        <authorList>
            <person name="Anantharaman K."/>
            <person name="Brown C.T."/>
            <person name="Hug L.A."/>
            <person name="Sharon I."/>
            <person name="Castelle C.J."/>
            <person name="Probst A.J."/>
            <person name="Thomas B.C."/>
            <person name="Singh A."/>
            <person name="Wilkins M.J."/>
            <person name="Karaoz U."/>
            <person name="Brodie E.L."/>
            <person name="Williams K.H."/>
            <person name="Hubbard S.S."/>
            <person name="Banfield J.F."/>
        </authorList>
    </citation>
    <scope>NUCLEOTIDE SEQUENCE [LARGE SCALE GENOMIC DNA]</scope>
</reference>
<dbReference type="PANTHER" id="PTHR34322:SF2">
    <property type="entry name" value="TRANSPOSASE IS200-LIKE DOMAIN-CONTAINING PROTEIN"/>
    <property type="match status" value="1"/>
</dbReference>
<dbReference type="SUPFAM" id="SSF143422">
    <property type="entry name" value="Transposase IS200-like"/>
    <property type="match status" value="1"/>
</dbReference>
<organism evidence="2 3">
    <name type="scientific">Candidatus Woesebacteria bacterium RIFCSPHIGHO2_01_FULL_40_22</name>
    <dbReference type="NCBI Taxonomy" id="1802499"/>
    <lineage>
        <taxon>Bacteria</taxon>
        <taxon>Candidatus Woeseibacteriota</taxon>
    </lineage>
</organism>
<name>A0A1F7YJV8_9BACT</name>
<evidence type="ECO:0000313" key="2">
    <source>
        <dbReference type="EMBL" id="OGM27626.1"/>
    </source>
</evidence>
<dbReference type="Pfam" id="PF01797">
    <property type="entry name" value="Y1_Tnp"/>
    <property type="match status" value="1"/>
</dbReference>
<dbReference type="GO" id="GO:0003677">
    <property type="term" value="F:DNA binding"/>
    <property type="evidence" value="ECO:0007669"/>
    <property type="project" value="InterPro"/>
</dbReference>
<dbReference type="Proteomes" id="UP000179221">
    <property type="component" value="Unassembled WGS sequence"/>
</dbReference>
<protein>
    <recommendedName>
        <fullName evidence="1">Transposase IS200-like domain-containing protein</fullName>
    </recommendedName>
</protein>
<comment type="caution">
    <text evidence="2">The sequence shown here is derived from an EMBL/GenBank/DDBJ whole genome shotgun (WGS) entry which is preliminary data.</text>
</comment>
<dbReference type="PANTHER" id="PTHR34322">
    <property type="entry name" value="TRANSPOSASE, Y1_TNP DOMAIN-CONTAINING"/>
    <property type="match status" value="1"/>
</dbReference>
<dbReference type="GO" id="GO:0004803">
    <property type="term" value="F:transposase activity"/>
    <property type="evidence" value="ECO:0007669"/>
    <property type="project" value="InterPro"/>
</dbReference>
<dbReference type="InterPro" id="IPR036515">
    <property type="entry name" value="Transposase_17_sf"/>
</dbReference>
<dbReference type="GO" id="GO:0006313">
    <property type="term" value="P:DNA transposition"/>
    <property type="evidence" value="ECO:0007669"/>
    <property type="project" value="InterPro"/>
</dbReference>
<dbReference type="AlphaFoldDB" id="A0A1F7YJV8"/>
<dbReference type="Gene3D" id="3.30.70.1290">
    <property type="entry name" value="Transposase IS200-like"/>
    <property type="match status" value="1"/>
</dbReference>
<gene>
    <name evidence="2" type="ORF">A2628_02160</name>
</gene>
<dbReference type="EMBL" id="MGGL01000004">
    <property type="protein sequence ID" value="OGM27626.1"/>
    <property type="molecule type" value="Genomic_DNA"/>
</dbReference>